<reference evidence="1 2" key="1">
    <citation type="submission" date="2016-10" db="EMBL/GenBank/DDBJ databases">
        <title>Rodentibacter gen. nov. and new species.</title>
        <authorList>
            <person name="Christensen H."/>
        </authorList>
    </citation>
    <scope>NUCLEOTIDE SEQUENCE [LARGE SCALE GENOMIC DNA]</scope>
    <source>
        <strain evidence="1 2">1996246016</strain>
    </source>
</reference>
<dbReference type="EMBL" id="MLHO01000027">
    <property type="protein sequence ID" value="OOF56813.1"/>
    <property type="molecule type" value="Genomic_DNA"/>
</dbReference>
<dbReference type="STRING" id="1908266.BKK55_05630"/>
<protein>
    <submittedName>
        <fullName evidence="1">Uncharacterized protein</fullName>
    </submittedName>
</protein>
<sequence>MVLLKIFSVGSFRYALQKLADIFRQSTVSKLSCFRTGRTTRHQFEQGESCDILLMPTLKIWLVYP</sequence>
<evidence type="ECO:0000313" key="1">
    <source>
        <dbReference type="EMBL" id="OOF56813.1"/>
    </source>
</evidence>
<dbReference type="AlphaFoldDB" id="A0A1V3JJP3"/>
<keyword evidence="2" id="KW-1185">Reference proteome</keyword>
<proteinExistence type="predicted"/>
<name>A0A1V3JJP3_9PAST</name>
<organism evidence="1 2">
    <name type="scientific">Rodentibacter genomosp. 2</name>
    <dbReference type="NCBI Taxonomy" id="1908266"/>
    <lineage>
        <taxon>Bacteria</taxon>
        <taxon>Pseudomonadati</taxon>
        <taxon>Pseudomonadota</taxon>
        <taxon>Gammaproteobacteria</taxon>
        <taxon>Pasteurellales</taxon>
        <taxon>Pasteurellaceae</taxon>
        <taxon>Rodentibacter</taxon>
    </lineage>
</organism>
<accession>A0A1V3JJP3</accession>
<evidence type="ECO:0000313" key="2">
    <source>
        <dbReference type="Proteomes" id="UP000188541"/>
    </source>
</evidence>
<dbReference type="Proteomes" id="UP000188541">
    <property type="component" value="Unassembled WGS sequence"/>
</dbReference>
<gene>
    <name evidence="1" type="ORF">BKK55_05630</name>
</gene>
<comment type="caution">
    <text evidence="1">The sequence shown here is derived from an EMBL/GenBank/DDBJ whole genome shotgun (WGS) entry which is preliminary data.</text>
</comment>